<dbReference type="OrthoDB" id="9792162at2"/>
<evidence type="ECO:0000256" key="1">
    <source>
        <dbReference type="ARBA" id="ARBA00023002"/>
    </source>
</evidence>
<dbReference type="InterPro" id="IPR011032">
    <property type="entry name" value="GroES-like_sf"/>
</dbReference>
<dbReference type="RefSeq" id="WP_038244075.1">
    <property type="nucleotide sequence ID" value="NZ_BNER01000002.1"/>
</dbReference>
<dbReference type="GO" id="GO:0016491">
    <property type="term" value="F:oxidoreductase activity"/>
    <property type="evidence" value="ECO:0007669"/>
    <property type="project" value="UniProtKB-KW"/>
</dbReference>
<dbReference type="SUPFAM" id="SSF51735">
    <property type="entry name" value="NAD(P)-binding Rossmann-fold domains"/>
    <property type="match status" value="1"/>
</dbReference>
<accession>A0A024QCL7</accession>
<dbReference type="CDD" id="cd08255">
    <property type="entry name" value="2-desacetyl-2-hydroxyethyl_bacteriochlorophyllide_like"/>
    <property type="match status" value="1"/>
</dbReference>
<sequence length="307" mass="34906">MKQHSLELNGRRLLKWQVRELPPLDKNEVLIKTILGSISVGAEMPQYNESDITDVNPKYPKNTGYENYGEVISIGANVQSLQIGDRVIAFYGHKDFSIAKENNVIPVPKDTPCSPALLTILSCDSAKGVLKLDPNREEKVLVTGMGAMGLLAVYFLKNYVGVDQVDIIEPDVCRRDIARNFGVKSAFEIQNQLGYEYDFGIECSGKYSAFQALQKSIKKDGEICILSDGNKEEFRLQPEFYEKELRIVGSSDGWDYKKHSQWFFKHVKKTPYIDQLFQYETSKENLIQCFKDLSKGTIKPLKVLVHY</sequence>
<feature type="domain" description="Alcohol dehydrogenase-like N-terminal" evidence="2">
    <location>
        <begin position="27"/>
        <end position="88"/>
    </location>
</feature>
<proteinExistence type="predicted"/>
<dbReference type="EMBL" id="CCDP010000001">
    <property type="protein sequence ID" value="CDQ39967.1"/>
    <property type="molecule type" value="Genomic_DNA"/>
</dbReference>
<keyword evidence="1" id="KW-0560">Oxidoreductase</keyword>
<keyword evidence="4" id="KW-1185">Reference proteome</keyword>
<evidence type="ECO:0000313" key="4">
    <source>
        <dbReference type="Proteomes" id="UP000028875"/>
    </source>
</evidence>
<dbReference type="eggNOG" id="COG1063">
    <property type="taxonomic scope" value="Bacteria"/>
</dbReference>
<dbReference type="PANTHER" id="PTHR43401">
    <property type="entry name" value="L-THREONINE 3-DEHYDROGENASE"/>
    <property type="match status" value="1"/>
</dbReference>
<evidence type="ECO:0000259" key="2">
    <source>
        <dbReference type="Pfam" id="PF08240"/>
    </source>
</evidence>
<dbReference type="SUPFAM" id="SSF50129">
    <property type="entry name" value="GroES-like"/>
    <property type="match status" value="1"/>
</dbReference>
<dbReference type="Gene3D" id="3.90.180.10">
    <property type="entry name" value="Medium-chain alcohol dehydrogenases, catalytic domain"/>
    <property type="match status" value="1"/>
</dbReference>
<dbReference type="Gene3D" id="3.40.50.720">
    <property type="entry name" value="NAD(P)-binding Rossmann-like Domain"/>
    <property type="match status" value="1"/>
</dbReference>
<evidence type="ECO:0000313" key="3">
    <source>
        <dbReference type="EMBL" id="CDQ39967.1"/>
    </source>
</evidence>
<organism evidence="3 4">
    <name type="scientific">Virgibacillus massiliensis</name>
    <dbReference type="NCBI Taxonomy" id="1462526"/>
    <lineage>
        <taxon>Bacteria</taxon>
        <taxon>Bacillati</taxon>
        <taxon>Bacillota</taxon>
        <taxon>Bacilli</taxon>
        <taxon>Bacillales</taxon>
        <taxon>Bacillaceae</taxon>
        <taxon>Virgibacillus</taxon>
    </lineage>
</organism>
<comment type="caution">
    <text evidence="3">The sequence shown here is derived from an EMBL/GenBank/DDBJ whole genome shotgun (WGS) entry which is preliminary data.</text>
</comment>
<dbReference type="Pfam" id="PF08240">
    <property type="entry name" value="ADH_N"/>
    <property type="match status" value="1"/>
</dbReference>
<name>A0A024QCL7_9BACI</name>
<dbReference type="InterPro" id="IPR013154">
    <property type="entry name" value="ADH-like_N"/>
</dbReference>
<dbReference type="STRING" id="1462526.BN990_02285"/>
<dbReference type="Proteomes" id="UP000028875">
    <property type="component" value="Unassembled WGS sequence"/>
</dbReference>
<reference evidence="4" key="2">
    <citation type="submission" date="2014-05" db="EMBL/GenBank/DDBJ databases">
        <title>Draft genome sequence of Virgibacillus massiliensis Vm-5.</title>
        <authorList>
            <person name="Khelaifia S."/>
            <person name="Croce O."/>
            <person name="Lagier J.C."/>
            <person name="Raoult D."/>
        </authorList>
    </citation>
    <scope>NUCLEOTIDE SEQUENCE [LARGE SCALE GENOMIC DNA]</scope>
    <source>
        <strain evidence="4">Vm-5</strain>
    </source>
</reference>
<dbReference type="InterPro" id="IPR050129">
    <property type="entry name" value="Zn_alcohol_dh"/>
</dbReference>
<dbReference type="InterPro" id="IPR036291">
    <property type="entry name" value="NAD(P)-bd_dom_sf"/>
</dbReference>
<gene>
    <name evidence="3" type="ORF">BN990_02285</name>
</gene>
<dbReference type="PANTHER" id="PTHR43401:SF2">
    <property type="entry name" value="L-THREONINE 3-DEHYDROGENASE"/>
    <property type="match status" value="1"/>
</dbReference>
<protein>
    <submittedName>
        <fullName evidence="3">L-threonine 3-dehydrogenase</fullName>
    </submittedName>
</protein>
<reference evidence="3 4" key="1">
    <citation type="submission" date="2014-03" db="EMBL/GenBank/DDBJ databases">
        <authorList>
            <person name="Urmite Genomes U."/>
        </authorList>
    </citation>
    <scope>NUCLEOTIDE SEQUENCE [LARGE SCALE GENOMIC DNA]</scope>
    <source>
        <strain evidence="3 4">Vm-5</strain>
    </source>
</reference>
<dbReference type="AlphaFoldDB" id="A0A024QCL7"/>